<sequence>MVRCRLLTAGADTNKRYSRGHCGATALHAVVAATPQFRADNTSSPYPALPSSLCDFSSMSSASSASSHSLSLDSKCVMAEALLEAGCEVDARMDDSCTPALHLAVRQGDLAMTRVLLKHGADVNLKERHSGISPLREAASTVMSAR</sequence>
<dbReference type="GO" id="GO:0005634">
    <property type="term" value="C:nucleus"/>
    <property type="evidence" value="ECO:0007669"/>
    <property type="project" value="TreeGrafter"/>
</dbReference>
<dbReference type="Proteomes" id="UP000232323">
    <property type="component" value="Unassembled WGS sequence"/>
</dbReference>
<evidence type="ECO:0000256" key="2">
    <source>
        <dbReference type="ARBA" id="ARBA00023043"/>
    </source>
</evidence>
<comment type="caution">
    <text evidence="4">The sequence shown here is derived from an EMBL/GenBank/DDBJ whole genome shotgun (WGS) entry which is preliminary data.</text>
</comment>
<dbReference type="Gene3D" id="1.25.40.20">
    <property type="entry name" value="Ankyrin repeat-containing domain"/>
    <property type="match status" value="1"/>
</dbReference>
<evidence type="ECO:0000256" key="3">
    <source>
        <dbReference type="PROSITE-ProRule" id="PRU00023"/>
    </source>
</evidence>
<evidence type="ECO:0000256" key="1">
    <source>
        <dbReference type="ARBA" id="ARBA00022737"/>
    </source>
</evidence>
<dbReference type="PANTHER" id="PTHR24193:SF121">
    <property type="entry name" value="ADA2A-CONTAINING COMPLEX COMPONENT 3, ISOFORM D"/>
    <property type="match status" value="1"/>
</dbReference>
<feature type="repeat" description="ANK" evidence="3">
    <location>
        <begin position="96"/>
        <end position="128"/>
    </location>
</feature>
<gene>
    <name evidence="4" type="ORF">CEUSTIGMA_g1928.t1</name>
</gene>
<organism evidence="4 5">
    <name type="scientific">Chlamydomonas eustigma</name>
    <dbReference type="NCBI Taxonomy" id="1157962"/>
    <lineage>
        <taxon>Eukaryota</taxon>
        <taxon>Viridiplantae</taxon>
        <taxon>Chlorophyta</taxon>
        <taxon>core chlorophytes</taxon>
        <taxon>Chlorophyceae</taxon>
        <taxon>CS clade</taxon>
        <taxon>Chlamydomonadales</taxon>
        <taxon>Chlamydomonadaceae</taxon>
        <taxon>Chlamydomonas</taxon>
    </lineage>
</organism>
<dbReference type="SMART" id="SM00248">
    <property type="entry name" value="ANK"/>
    <property type="match status" value="1"/>
</dbReference>
<keyword evidence="2 3" id="KW-0040">ANK repeat</keyword>
<reference evidence="4 5" key="1">
    <citation type="submission" date="2017-08" db="EMBL/GenBank/DDBJ databases">
        <title>Acidophilic green algal genome provides insights into adaptation to an acidic environment.</title>
        <authorList>
            <person name="Hirooka S."/>
            <person name="Hirose Y."/>
            <person name="Kanesaki Y."/>
            <person name="Higuchi S."/>
            <person name="Fujiwara T."/>
            <person name="Onuma R."/>
            <person name="Era A."/>
            <person name="Ohbayashi R."/>
            <person name="Uzuka A."/>
            <person name="Nozaki H."/>
            <person name="Yoshikawa H."/>
            <person name="Miyagishima S.Y."/>
        </authorList>
    </citation>
    <scope>NUCLEOTIDE SEQUENCE [LARGE SCALE GENOMIC DNA]</scope>
    <source>
        <strain evidence="4 5">NIES-2499</strain>
    </source>
</reference>
<protein>
    <submittedName>
        <fullName evidence="4">Uncharacterized protein</fullName>
    </submittedName>
</protein>
<dbReference type="Pfam" id="PF13857">
    <property type="entry name" value="Ank_5"/>
    <property type="match status" value="1"/>
</dbReference>
<dbReference type="PROSITE" id="PS50297">
    <property type="entry name" value="ANK_REP_REGION"/>
    <property type="match status" value="1"/>
</dbReference>
<dbReference type="InterPro" id="IPR036770">
    <property type="entry name" value="Ankyrin_rpt-contain_sf"/>
</dbReference>
<keyword evidence="1" id="KW-0677">Repeat</keyword>
<dbReference type="GO" id="GO:0045944">
    <property type="term" value="P:positive regulation of transcription by RNA polymerase II"/>
    <property type="evidence" value="ECO:0007669"/>
    <property type="project" value="TreeGrafter"/>
</dbReference>
<dbReference type="InterPro" id="IPR050663">
    <property type="entry name" value="Ankyrin-SOCS_Box"/>
</dbReference>
<dbReference type="GO" id="GO:0000976">
    <property type="term" value="F:transcription cis-regulatory region binding"/>
    <property type="evidence" value="ECO:0007669"/>
    <property type="project" value="TreeGrafter"/>
</dbReference>
<dbReference type="PROSITE" id="PS50088">
    <property type="entry name" value="ANK_REPEAT"/>
    <property type="match status" value="1"/>
</dbReference>
<dbReference type="SUPFAM" id="SSF48403">
    <property type="entry name" value="Ankyrin repeat"/>
    <property type="match status" value="1"/>
</dbReference>
<keyword evidence="5" id="KW-1185">Reference proteome</keyword>
<proteinExistence type="predicted"/>
<name>A0A250WUU0_9CHLO</name>
<dbReference type="EMBL" id="BEGY01000007">
    <property type="protein sequence ID" value="GAX74479.1"/>
    <property type="molecule type" value="Genomic_DNA"/>
</dbReference>
<dbReference type="PANTHER" id="PTHR24193">
    <property type="entry name" value="ANKYRIN REPEAT PROTEIN"/>
    <property type="match status" value="1"/>
</dbReference>
<accession>A0A250WUU0</accession>
<dbReference type="InterPro" id="IPR002110">
    <property type="entry name" value="Ankyrin_rpt"/>
</dbReference>
<dbReference type="OrthoDB" id="194358at2759"/>
<evidence type="ECO:0000313" key="4">
    <source>
        <dbReference type="EMBL" id="GAX74479.1"/>
    </source>
</evidence>
<evidence type="ECO:0000313" key="5">
    <source>
        <dbReference type="Proteomes" id="UP000232323"/>
    </source>
</evidence>
<dbReference type="AlphaFoldDB" id="A0A250WUU0"/>